<dbReference type="AlphaFoldDB" id="A0A1R3GPL2"/>
<accession>A0A1R3GPL2</accession>
<dbReference type="Gramene" id="OMO59996">
    <property type="protein sequence ID" value="OMO59996"/>
    <property type="gene ID" value="CCACVL1_24481"/>
</dbReference>
<evidence type="ECO:0000313" key="1">
    <source>
        <dbReference type="EMBL" id="OMO59996.1"/>
    </source>
</evidence>
<proteinExistence type="predicted"/>
<reference evidence="1 2" key="1">
    <citation type="submission" date="2013-09" db="EMBL/GenBank/DDBJ databases">
        <title>Corchorus capsularis genome sequencing.</title>
        <authorList>
            <person name="Alam M."/>
            <person name="Haque M.S."/>
            <person name="Islam M.S."/>
            <person name="Emdad E.M."/>
            <person name="Islam M.M."/>
            <person name="Ahmed B."/>
            <person name="Halim A."/>
            <person name="Hossen Q.M.M."/>
            <person name="Hossain M.Z."/>
            <person name="Ahmed R."/>
            <person name="Khan M.M."/>
            <person name="Islam R."/>
            <person name="Rashid M.M."/>
            <person name="Khan S.A."/>
            <person name="Rahman M.S."/>
            <person name="Alam M."/>
        </authorList>
    </citation>
    <scope>NUCLEOTIDE SEQUENCE [LARGE SCALE GENOMIC DNA]</scope>
    <source>
        <strain evidence="2">cv. CVL-1</strain>
        <tissue evidence="1">Whole seedling</tissue>
    </source>
</reference>
<gene>
    <name evidence="1" type="ORF">CCACVL1_24481</name>
</gene>
<comment type="caution">
    <text evidence="1">The sequence shown here is derived from an EMBL/GenBank/DDBJ whole genome shotgun (WGS) entry which is preliminary data.</text>
</comment>
<keyword evidence="2" id="KW-1185">Reference proteome</keyword>
<evidence type="ECO:0000313" key="2">
    <source>
        <dbReference type="Proteomes" id="UP000188268"/>
    </source>
</evidence>
<dbReference type="EMBL" id="AWWV01013803">
    <property type="protein sequence ID" value="OMO59996.1"/>
    <property type="molecule type" value="Genomic_DNA"/>
</dbReference>
<organism evidence="1 2">
    <name type="scientific">Corchorus capsularis</name>
    <name type="common">Jute</name>
    <dbReference type="NCBI Taxonomy" id="210143"/>
    <lineage>
        <taxon>Eukaryota</taxon>
        <taxon>Viridiplantae</taxon>
        <taxon>Streptophyta</taxon>
        <taxon>Embryophyta</taxon>
        <taxon>Tracheophyta</taxon>
        <taxon>Spermatophyta</taxon>
        <taxon>Magnoliopsida</taxon>
        <taxon>eudicotyledons</taxon>
        <taxon>Gunneridae</taxon>
        <taxon>Pentapetalae</taxon>
        <taxon>rosids</taxon>
        <taxon>malvids</taxon>
        <taxon>Malvales</taxon>
        <taxon>Malvaceae</taxon>
        <taxon>Grewioideae</taxon>
        <taxon>Apeibeae</taxon>
        <taxon>Corchorus</taxon>
    </lineage>
</organism>
<name>A0A1R3GPL2_COCAP</name>
<dbReference type="Proteomes" id="UP000188268">
    <property type="component" value="Unassembled WGS sequence"/>
</dbReference>
<protein>
    <submittedName>
        <fullName evidence="1">Uncharacterized protein</fullName>
    </submittedName>
</protein>
<sequence>MGGALGPHENFMDDIGDYLAAAEEQGEGKSNSMGSVLAYAFAQDIRLLATGNRNLRLSVVTAKFQEINEAYKGELVNT</sequence>